<dbReference type="EMBL" id="BSFP01000003">
    <property type="protein sequence ID" value="GLK99358.1"/>
    <property type="molecule type" value="Genomic_DNA"/>
</dbReference>
<evidence type="ECO:0000313" key="1">
    <source>
        <dbReference type="EMBL" id="GLK99358.1"/>
    </source>
</evidence>
<proteinExistence type="predicted"/>
<sequence length="72" mass="8090">MSVVWPLRSLSACRVAQRARLSVRLQAPARLDLMELAALRERDHRYDPLQMKQRAVTVRTSAQAGGGSMIRS</sequence>
<evidence type="ECO:0000313" key="2">
    <source>
        <dbReference type="Proteomes" id="UP001143480"/>
    </source>
</evidence>
<organism evidence="1 2">
    <name type="scientific">Dactylosporangium matsuzakiense</name>
    <dbReference type="NCBI Taxonomy" id="53360"/>
    <lineage>
        <taxon>Bacteria</taxon>
        <taxon>Bacillati</taxon>
        <taxon>Actinomycetota</taxon>
        <taxon>Actinomycetes</taxon>
        <taxon>Micromonosporales</taxon>
        <taxon>Micromonosporaceae</taxon>
        <taxon>Dactylosporangium</taxon>
    </lineage>
</organism>
<comment type="caution">
    <text evidence="1">The sequence shown here is derived from an EMBL/GenBank/DDBJ whole genome shotgun (WGS) entry which is preliminary data.</text>
</comment>
<protein>
    <submittedName>
        <fullName evidence="1">Uncharacterized protein</fullName>
    </submittedName>
</protein>
<accession>A0A9W6KEQ9</accession>
<gene>
    <name evidence="1" type="ORF">GCM10017581_010990</name>
</gene>
<reference evidence="1" key="2">
    <citation type="submission" date="2023-01" db="EMBL/GenBank/DDBJ databases">
        <authorList>
            <person name="Sun Q."/>
            <person name="Evtushenko L."/>
        </authorList>
    </citation>
    <scope>NUCLEOTIDE SEQUENCE</scope>
    <source>
        <strain evidence="1">VKM Ac-1321</strain>
    </source>
</reference>
<name>A0A9W6KEQ9_9ACTN</name>
<keyword evidence="2" id="KW-1185">Reference proteome</keyword>
<reference evidence="1" key="1">
    <citation type="journal article" date="2014" name="Int. J. Syst. Evol. Microbiol.">
        <title>Complete genome sequence of Corynebacterium casei LMG S-19264T (=DSM 44701T), isolated from a smear-ripened cheese.</title>
        <authorList>
            <consortium name="US DOE Joint Genome Institute (JGI-PGF)"/>
            <person name="Walter F."/>
            <person name="Albersmeier A."/>
            <person name="Kalinowski J."/>
            <person name="Ruckert C."/>
        </authorList>
    </citation>
    <scope>NUCLEOTIDE SEQUENCE</scope>
    <source>
        <strain evidence="1">VKM Ac-1321</strain>
    </source>
</reference>
<dbReference type="AlphaFoldDB" id="A0A9W6KEQ9"/>
<dbReference type="Proteomes" id="UP001143480">
    <property type="component" value="Unassembled WGS sequence"/>
</dbReference>